<reference evidence="3" key="2">
    <citation type="submission" date="2013-10" db="EMBL/GenBank/DDBJ databases">
        <authorList>
            <person name="Aslett M."/>
        </authorList>
    </citation>
    <scope>NUCLEOTIDE SEQUENCE [LARGE SCALE GENOMIC DNA]</scope>
    <source>
        <strain evidence="3">Houghton</strain>
    </source>
</reference>
<proteinExistence type="predicted"/>
<feature type="signal peptide" evidence="2">
    <location>
        <begin position="1"/>
        <end position="28"/>
    </location>
</feature>
<keyword evidence="1" id="KW-0472">Membrane</keyword>
<reference evidence="3" key="1">
    <citation type="submission" date="2013-10" db="EMBL/GenBank/DDBJ databases">
        <title>Genomic analysis of the causative agents of coccidiosis in chickens.</title>
        <authorList>
            <person name="Reid A.J."/>
            <person name="Blake D."/>
            <person name="Billington K."/>
            <person name="Browne H."/>
            <person name="Dunn M."/>
            <person name="Hung S."/>
            <person name="Kawahara F."/>
            <person name="Miranda-Saavedra D."/>
            <person name="Mourier T."/>
            <person name="Nagra H."/>
            <person name="Otto T.D."/>
            <person name="Rawlings N."/>
            <person name="Sanchez A."/>
            <person name="Sanders M."/>
            <person name="Subramaniam C."/>
            <person name="Tay Y."/>
            <person name="Dear P."/>
            <person name="Doerig C."/>
            <person name="Gruber A."/>
            <person name="Parkinson J."/>
            <person name="Shirley M."/>
            <person name="Wan K.L."/>
            <person name="Berriman M."/>
            <person name="Tomley F."/>
            <person name="Pain A."/>
        </authorList>
    </citation>
    <scope>NUCLEOTIDE SEQUENCE [LARGE SCALE GENOMIC DNA]</scope>
    <source>
        <strain evidence="3">Houghton</strain>
    </source>
</reference>
<name>U6LT26_9EIME</name>
<keyword evidence="4" id="KW-1185">Reference proteome</keyword>
<evidence type="ECO:0008006" key="5">
    <source>
        <dbReference type="Google" id="ProtNLM"/>
    </source>
</evidence>
<feature type="transmembrane region" description="Helical" evidence="1">
    <location>
        <begin position="109"/>
        <end position="131"/>
    </location>
</feature>
<feature type="chain" id="PRO_5004672842" description="Glutaredoxin domain-containing protein" evidence="2">
    <location>
        <begin position="29"/>
        <end position="244"/>
    </location>
</feature>
<dbReference type="OrthoDB" id="345951at2759"/>
<dbReference type="AlphaFoldDB" id="U6LT26"/>
<dbReference type="VEuPathDB" id="ToxoDB:EBH_0007580"/>
<sequence length="244" mass="26803">MSGKRRTPTLWGAHALLLLAYSALFLNAECSAVATVHESDGELVEAPVQDQVQTQGDTDTAIGLVHPLASTVEPSQGAVSVAGDTYLLQNREQPQIERKEAPRVSSSGMLGRMVTTSLLASIVILMGLVFWEVYNFVGDVPDPFKDVTDPKLIPAMIEEMLAKGKSFAFVVRRCKYCGMGIRALKRGGKDTVVVMVEGHPHQGVISRYLRSAYGARGFPFFIIDNDRYGYFSRIKQHLADESPR</sequence>
<evidence type="ECO:0000313" key="4">
    <source>
        <dbReference type="Proteomes" id="UP000030750"/>
    </source>
</evidence>
<dbReference type="InterPro" id="IPR036249">
    <property type="entry name" value="Thioredoxin-like_sf"/>
</dbReference>
<keyword evidence="2" id="KW-0732">Signal</keyword>
<keyword evidence="1" id="KW-0812">Transmembrane</keyword>
<accession>U6LT26</accession>
<evidence type="ECO:0000256" key="2">
    <source>
        <dbReference type="SAM" id="SignalP"/>
    </source>
</evidence>
<dbReference type="SUPFAM" id="SSF52833">
    <property type="entry name" value="Thioredoxin-like"/>
    <property type="match status" value="1"/>
</dbReference>
<organism evidence="3 4">
    <name type="scientific">Eimeria brunetti</name>
    <dbReference type="NCBI Taxonomy" id="51314"/>
    <lineage>
        <taxon>Eukaryota</taxon>
        <taxon>Sar</taxon>
        <taxon>Alveolata</taxon>
        <taxon>Apicomplexa</taxon>
        <taxon>Conoidasida</taxon>
        <taxon>Coccidia</taxon>
        <taxon>Eucoccidiorida</taxon>
        <taxon>Eimeriorina</taxon>
        <taxon>Eimeriidae</taxon>
        <taxon>Eimeria</taxon>
    </lineage>
</organism>
<dbReference type="EMBL" id="HG713342">
    <property type="protein sequence ID" value="CDJ53467.1"/>
    <property type="molecule type" value="Genomic_DNA"/>
</dbReference>
<evidence type="ECO:0000256" key="1">
    <source>
        <dbReference type="SAM" id="Phobius"/>
    </source>
</evidence>
<evidence type="ECO:0000313" key="3">
    <source>
        <dbReference type="EMBL" id="CDJ53467.1"/>
    </source>
</evidence>
<protein>
    <recommendedName>
        <fullName evidence="5">Glutaredoxin domain-containing protein</fullName>
    </recommendedName>
</protein>
<keyword evidence="1" id="KW-1133">Transmembrane helix</keyword>
<dbReference type="Proteomes" id="UP000030750">
    <property type="component" value="Unassembled WGS sequence"/>
</dbReference>
<gene>
    <name evidence="3" type="ORF">EBH_0007580</name>
</gene>